<name>A0ABV0KLT0_9CYAN</name>
<comment type="caution">
    <text evidence="1">The sequence shown here is derived from an EMBL/GenBank/DDBJ whole genome shotgun (WGS) entry which is preliminary data.</text>
</comment>
<gene>
    <name evidence="1" type="ORF">NDI38_17340</name>
</gene>
<evidence type="ECO:0000313" key="2">
    <source>
        <dbReference type="Proteomes" id="UP001476950"/>
    </source>
</evidence>
<organism evidence="1 2">
    <name type="scientific">Stenomitos frigidus AS-A4</name>
    <dbReference type="NCBI Taxonomy" id="2933935"/>
    <lineage>
        <taxon>Bacteria</taxon>
        <taxon>Bacillati</taxon>
        <taxon>Cyanobacteriota</taxon>
        <taxon>Cyanophyceae</taxon>
        <taxon>Leptolyngbyales</taxon>
        <taxon>Leptolyngbyaceae</taxon>
        <taxon>Stenomitos</taxon>
    </lineage>
</organism>
<protein>
    <submittedName>
        <fullName evidence="1">Uncharacterized protein</fullName>
    </submittedName>
</protein>
<dbReference type="RefSeq" id="WP_190446334.1">
    <property type="nucleotide sequence ID" value="NZ_JAMPLM010000016.1"/>
</dbReference>
<dbReference type="Proteomes" id="UP001476950">
    <property type="component" value="Unassembled WGS sequence"/>
</dbReference>
<dbReference type="EMBL" id="JAMPLM010000016">
    <property type="protein sequence ID" value="MEP1060202.1"/>
    <property type="molecule type" value="Genomic_DNA"/>
</dbReference>
<reference evidence="1 2" key="1">
    <citation type="submission" date="2022-04" db="EMBL/GenBank/DDBJ databases">
        <title>Positive selection, recombination, and allopatry shape intraspecific diversity of widespread and dominant cyanobacteria.</title>
        <authorList>
            <person name="Wei J."/>
            <person name="Shu W."/>
            <person name="Hu C."/>
        </authorList>
    </citation>
    <scope>NUCLEOTIDE SEQUENCE [LARGE SCALE GENOMIC DNA]</scope>
    <source>
        <strain evidence="1 2">AS-A4</strain>
    </source>
</reference>
<proteinExistence type="predicted"/>
<keyword evidence="2" id="KW-1185">Reference proteome</keyword>
<accession>A0ABV0KLT0</accession>
<evidence type="ECO:0000313" key="1">
    <source>
        <dbReference type="EMBL" id="MEP1060202.1"/>
    </source>
</evidence>
<sequence length="61" mass="6811">MSSKALRTGVFTNLYANTTMIQGDRAFNLLINHAKSRSDRPVIGSLLVRSHNKVRIIEALN</sequence>